<reference evidence="3" key="1">
    <citation type="journal article" date="2019" name="Int. J. Syst. Evol. Microbiol.">
        <title>The Global Catalogue of Microorganisms (GCM) 10K type strain sequencing project: providing services to taxonomists for standard genome sequencing and annotation.</title>
        <authorList>
            <consortium name="The Broad Institute Genomics Platform"/>
            <consortium name="The Broad Institute Genome Sequencing Center for Infectious Disease"/>
            <person name="Wu L."/>
            <person name="Ma J."/>
        </authorList>
    </citation>
    <scope>NUCLEOTIDE SEQUENCE [LARGE SCALE GENOMIC DNA]</scope>
    <source>
        <strain evidence="3">JCM 16673</strain>
    </source>
</reference>
<organism evidence="2 3">
    <name type="scientific">Actimicrobium antarcticum</name>
    <dbReference type="NCBI Taxonomy" id="1051899"/>
    <lineage>
        <taxon>Bacteria</taxon>
        <taxon>Pseudomonadati</taxon>
        <taxon>Pseudomonadota</taxon>
        <taxon>Betaproteobacteria</taxon>
        <taxon>Burkholderiales</taxon>
        <taxon>Oxalobacteraceae</taxon>
        <taxon>Actimicrobium</taxon>
    </lineage>
</organism>
<feature type="transmembrane region" description="Helical" evidence="1">
    <location>
        <begin position="36"/>
        <end position="59"/>
    </location>
</feature>
<name>A0ABP7T6Q5_9BURK</name>
<evidence type="ECO:0000313" key="2">
    <source>
        <dbReference type="EMBL" id="GAA4021847.1"/>
    </source>
</evidence>
<dbReference type="RefSeq" id="WP_344763025.1">
    <property type="nucleotide sequence ID" value="NZ_BAAAZE010000008.1"/>
</dbReference>
<accession>A0ABP7T6Q5</accession>
<sequence>MRDDSAHRTRIADLSDGRSANSLQVYWSLIMRLRDIGWLIGVPLIVTAAALFLCTENFLPTPHYYWALFR</sequence>
<keyword evidence="1" id="KW-0812">Transmembrane</keyword>
<proteinExistence type="predicted"/>
<evidence type="ECO:0000256" key="1">
    <source>
        <dbReference type="SAM" id="Phobius"/>
    </source>
</evidence>
<dbReference type="EMBL" id="BAAAZE010000008">
    <property type="protein sequence ID" value="GAA4021847.1"/>
    <property type="molecule type" value="Genomic_DNA"/>
</dbReference>
<protein>
    <submittedName>
        <fullName evidence="2">Uncharacterized protein</fullName>
    </submittedName>
</protein>
<keyword evidence="3" id="KW-1185">Reference proteome</keyword>
<keyword evidence="1" id="KW-0472">Membrane</keyword>
<comment type="caution">
    <text evidence="2">The sequence shown here is derived from an EMBL/GenBank/DDBJ whole genome shotgun (WGS) entry which is preliminary data.</text>
</comment>
<gene>
    <name evidence="2" type="ORF">GCM10022212_18590</name>
</gene>
<keyword evidence="1" id="KW-1133">Transmembrane helix</keyword>
<evidence type="ECO:0000313" key="3">
    <source>
        <dbReference type="Proteomes" id="UP001501353"/>
    </source>
</evidence>
<dbReference type="Proteomes" id="UP001501353">
    <property type="component" value="Unassembled WGS sequence"/>
</dbReference>